<protein>
    <recommendedName>
        <fullName evidence="3">WGR domain-containing protein</fullName>
    </recommendedName>
</protein>
<evidence type="ECO:0000313" key="1">
    <source>
        <dbReference type="EMBL" id="NYE74432.1"/>
    </source>
</evidence>
<proteinExistence type="predicted"/>
<reference evidence="1 2" key="1">
    <citation type="submission" date="2020-07" db="EMBL/GenBank/DDBJ databases">
        <title>Sequencing the genomes of 1000 actinobacteria strains.</title>
        <authorList>
            <person name="Klenk H.-P."/>
        </authorList>
    </citation>
    <scope>NUCLEOTIDE SEQUENCE [LARGE SCALE GENOMIC DNA]</scope>
    <source>
        <strain evidence="1 2">DSM 22083</strain>
    </source>
</reference>
<keyword evidence="2" id="KW-1185">Reference proteome</keyword>
<sequence>MENGGELIRFHRTARVERRGLFGTKFVMLVLYDRVFLQVGGTSRRGWITRSPCDTRAEAIDAFQTMLEHYLTDRYTSVPWQDELLPELPPELLDADWTGVECSLPAEDDHEGRTGAVR</sequence>
<evidence type="ECO:0000313" key="2">
    <source>
        <dbReference type="Proteomes" id="UP000569914"/>
    </source>
</evidence>
<organism evidence="1 2">
    <name type="scientific">Microlunatus parietis</name>
    <dbReference type="NCBI Taxonomy" id="682979"/>
    <lineage>
        <taxon>Bacteria</taxon>
        <taxon>Bacillati</taxon>
        <taxon>Actinomycetota</taxon>
        <taxon>Actinomycetes</taxon>
        <taxon>Propionibacteriales</taxon>
        <taxon>Propionibacteriaceae</taxon>
        <taxon>Microlunatus</taxon>
    </lineage>
</organism>
<name>A0A7Y9LDZ4_9ACTN</name>
<evidence type="ECO:0008006" key="3">
    <source>
        <dbReference type="Google" id="ProtNLM"/>
    </source>
</evidence>
<dbReference type="RefSeq" id="WP_179756732.1">
    <property type="nucleotide sequence ID" value="NZ_JACCBU010000001.1"/>
</dbReference>
<dbReference type="EMBL" id="JACCBU010000001">
    <property type="protein sequence ID" value="NYE74432.1"/>
    <property type="molecule type" value="Genomic_DNA"/>
</dbReference>
<dbReference type="Proteomes" id="UP000569914">
    <property type="component" value="Unassembled WGS sequence"/>
</dbReference>
<gene>
    <name evidence="1" type="ORF">BKA15_005761</name>
</gene>
<comment type="caution">
    <text evidence="1">The sequence shown here is derived from an EMBL/GenBank/DDBJ whole genome shotgun (WGS) entry which is preliminary data.</text>
</comment>
<accession>A0A7Y9LDZ4</accession>
<dbReference type="AlphaFoldDB" id="A0A7Y9LDZ4"/>